<evidence type="ECO:0000313" key="1">
    <source>
        <dbReference type="EMBL" id="KAK7341013.1"/>
    </source>
</evidence>
<name>A0AAN9QRV6_PHACN</name>
<dbReference type="Proteomes" id="UP001374584">
    <property type="component" value="Unassembled WGS sequence"/>
</dbReference>
<dbReference type="EMBL" id="JAYMYR010000009">
    <property type="protein sequence ID" value="KAK7341013.1"/>
    <property type="molecule type" value="Genomic_DNA"/>
</dbReference>
<sequence>MDIADAILIMHIACKIFINDFRFWAKLNDPPYHAVFFHVDGTTTTTTTTPSAKHKQLLPLILPYSSSRLCFSENKEFMDKVTVFILPCSSTVLLLKLVEGHGA</sequence>
<reference evidence="1 2" key="1">
    <citation type="submission" date="2024-01" db="EMBL/GenBank/DDBJ databases">
        <title>The genomes of 5 underutilized Papilionoideae crops provide insights into root nodulation and disease resistanc.</title>
        <authorList>
            <person name="Jiang F."/>
        </authorList>
    </citation>
    <scope>NUCLEOTIDE SEQUENCE [LARGE SCALE GENOMIC DNA]</scope>
    <source>
        <strain evidence="1">JINMINGXINNONG_FW02</strain>
        <tissue evidence="1">Leaves</tissue>
    </source>
</reference>
<proteinExistence type="predicted"/>
<evidence type="ECO:0000313" key="2">
    <source>
        <dbReference type="Proteomes" id="UP001374584"/>
    </source>
</evidence>
<comment type="caution">
    <text evidence="1">The sequence shown here is derived from an EMBL/GenBank/DDBJ whole genome shotgun (WGS) entry which is preliminary data.</text>
</comment>
<gene>
    <name evidence="1" type="ORF">VNO80_23937</name>
</gene>
<dbReference type="AlphaFoldDB" id="A0AAN9QRV6"/>
<organism evidence="1 2">
    <name type="scientific">Phaseolus coccineus</name>
    <name type="common">Scarlet runner bean</name>
    <name type="synonym">Phaseolus multiflorus</name>
    <dbReference type="NCBI Taxonomy" id="3886"/>
    <lineage>
        <taxon>Eukaryota</taxon>
        <taxon>Viridiplantae</taxon>
        <taxon>Streptophyta</taxon>
        <taxon>Embryophyta</taxon>
        <taxon>Tracheophyta</taxon>
        <taxon>Spermatophyta</taxon>
        <taxon>Magnoliopsida</taxon>
        <taxon>eudicotyledons</taxon>
        <taxon>Gunneridae</taxon>
        <taxon>Pentapetalae</taxon>
        <taxon>rosids</taxon>
        <taxon>fabids</taxon>
        <taxon>Fabales</taxon>
        <taxon>Fabaceae</taxon>
        <taxon>Papilionoideae</taxon>
        <taxon>50 kb inversion clade</taxon>
        <taxon>NPAAA clade</taxon>
        <taxon>indigoferoid/millettioid clade</taxon>
        <taxon>Phaseoleae</taxon>
        <taxon>Phaseolus</taxon>
    </lineage>
</organism>
<keyword evidence="2" id="KW-1185">Reference proteome</keyword>
<accession>A0AAN9QRV6</accession>
<protein>
    <submittedName>
        <fullName evidence="1">Uncharacterized protein</fullName>
    </submittedName>
</protein>